<organism evidence="2 3">
    <name type="scientific">Pacificibacter marinus</name>
    <dbReference type="NCBI Taxonomy" id="658057"/>
    <lineage>
        <taxon>Bacteria</taxon>
        <taxon>Pseudomonadati</taxon>
        <taxon>Pseudomonadota</taxon>
        <taxon>Alphaproteobacteria</taxon>
        <taxon>Rhodobacterales</taxon>
        <taxon>Roseobacteraceae</taxon>
        <taxon>Pacificibacter</taxon>
    </lineage>
</organism>
<dbReference type="AlphaFoldDB" id="A0A1Y5SLF9"/>
<dbReference type="InterPro" id="IPR025498">
    <property type="entry name" value="DUF4389"/>
</dbReference>
<keyword evidence="1" id="KW-1133">Transmembrane helix</keyword>
<sequence length="105" mass="11968">MADPHEFDDVMPDLENMTPKVPETLEENILHRVFFMILIAIMISLSKTLLVLLTFLQLVFVVLGKGKPNTRIAELGTDLGIWMAKAIRYQTAASEVKPWPWTELD</sequence>
<feature type="transmembrane region" description="Helical" evidence="1">
    <location>
        <begin position="33"/>
        <end position="63"/>
    </location>
</feature>
<dbReference type="Proteomes" id="UP000193307">
    <property type="component" value="Unassembled WGS sequence"/>
</dbReference>
<evidence type="ECO:0000313" key="3">
    <source>
        <dbReference type="Proteomes" id="UP000193307"/>
    </source>
</evidence>
<gene>
    <name evidence="2" type="ORF">PAM7971_01943</name>
</gene>
<dbReference type="OrthoDB" id="7933712at2"/>
<evidence type="ECO:0000313" key="2">
    <source>
        <dbReference type="EMBL" id="SLN41726.1"/>
    </source>
</evidence>
<protein>
    <recommendedName>
        <fullName evidence="4">DUF4389 domain-containing protein</fullName>
    </recommendedName>
</protein>
<proteinExistence type="predicted"/>
<reference evidence="2 3" key="1">
    <citation type="submission" date="2017-03" db="EMBL/GenBank/DDBJ databases">
        <authorList>
            <person name="Afonso C.L."/>
            <person name="Miller P.J."/>
            <person name="Scott M.A."/>
            <person name="Spackman E."/>
            <person name="Goraichik I."/>
            <person name="Dimitrov K.M."/>
            <person name="Suarez D.L."/>
            <person name="Swayne D.E."/>
        </authorList>
    </citation>
    <scope>NUCLEOTIDE SEQUENCE [LARGE SCALE GENOMIC DNA]</scope>
    <source>
        <strain evidence="2 3">CECT 7971</strain>
    </source>
</reference>
<evidence type="ECO:0008006" key="4">
    <source>
        <dbReference type="Google" id="ProtNLM"/>
    </source>
</evidence>
<evidence type="ECO:0000256" key="1">
    <source>
        <dbReference type="SAM" id="Phobius"/>
    </source>
</evidence>
<keyword evidence="3" id="KW-1185">Reference proteome</keyword>
<accession>A0A1Y5SLF9</accession>
<keyword evidence="1" id="KW-0472">Membrane</keyword>
<dbReference type="RefSeq" id="WP_085849089.1">
    <property type="nucleotide sequence ID" value="NZ_FNZV01000004.1"/>
</dbReference>
<name>A0A1Y5SLF9_9RHOB</name>
<dbReference type="EMBL" id="FWFW01000005">
    <property type="protein sequence ID" value="SLN41726.1"/>
    <property type="molecule type" value="Genomic_DNA"/>
</dbReference>
<dbReference type="Pfam" id="PF14333">
    <property type="entry name" value="DUF4389"/>
    <property type="match status" value="1"/>
</dbReference>
<keyword evidence="1" id="KW-0812">Transmembrane</keyword>
<dbReference type="STRING" id="658057.SAMN04488032_104135"/>